<keyword evidence="2" id="KW-1185">Reference proteome</keyword>
<dbReference type="HOGENOM" id="CLU_787548_0_0_1"/>
<dbReference type="VEuPathDB" id="FungiDB:CTRG_00865"/>
<evidence type="ECO:0000313" key="2">
    <source>
        <dbReference type="Proteomes" id="UP000002037"/>
    </source>
</evidence>
<dbReference type="Proteomes" id="UP000002037">
    <property type="component" value="Unassembled WGS sequence"/>
</dbReference>
<gene>
    <name evidence="1" type="ORF">CTRG_00865</name>
</gene>
<dbReference type="SUPFAM" id="SSF50978">
    <property type="entry name" value="WD40 repeat-like"/>
    <property type="match status" value="1"/>
</dbReference>
<dbReference type="AlphaFoldDB" id="C5M476"/>
<dbReference type="RefSeq" id="XP_002546084.1">
    <property type="nucleotide sequence ID" value="XM_002546038.1"/>
</dbReference>
<reference evidence="1 2" key="1">
    <citation type="journal article" date="2009" name="Nature">
        <title>Evolution of pathogenicity and sexual reproduction in eight Candida genomes.</title>
        <authorList>
            <person name="Butler G."/>
            <person name="Rasmussen M.D."/>
            <person name="Lin M.F."/>
            <person name="Santos M.A."/>
            <person name="Sakthikumar S."/>
            <person name="Munro C.A."/>
            <person name="Rheinbay E."/>
            <person name="Grabherr M."/>
            <person name="Forche A."/>
            <person name="Reedy J.L."/>
            <person name="Agrafioti I."/>
            <person name="Arnaud M.B."/>
            <person name="Bates S."/>
            <person name="Brown A.J."/>
            <person name="Brunke S."/>
            <person name="Costanzo M.C."/>
            <person name="Fitzpatrick D.A."/>
            <person name="de Groot P.W."/>
            <person name="Harris D."/>
            <person name="Hoyer L.L."/>
            <person name="Hube B."/>
            <person name="Klis F.M."/>
            <person name="Kodira C."/>
            <person name="Lennard N."/>
            <person name="Logue M.E."/>
            <person name="Martin R."/>
            <person name="Neiman A.M."/>
            <person name="Nikolaou E."/>
            <person name="Quail M.A."/>
            <person name="Quinn J."/>
            <person name="Santos M.C."/>
            <person name="Schmitzberger F.F."/>
            <person name="Sherlock G."/>
            <person name="Shah P."/>
            <person name="Silverstein K.A."/>
            <person name="Skrzypek M.S."/>
            <person name="Soll D."/>
            <person name="Staggs R."/>
            <person name="Stansfield I."/>
            <person name="Stumpf M.P."/>
            <person name="Sudbery P.E."/>
            <person name="Srikantha T."/>
            <person name="Zeng Q."/>
            <person name="Berman J."/>
            <person name="Berriman M."/>
            <person name="Heitman J."/>
            <person name="Gow N.A."/>
            <person name="Lorenz M.C."/>
            <person name="Birren B.W."/>
            <person name="Kellis M."/>
            <person name="Cuomo C.A."/>
        </authorList>
    </citation>
    <scope>NUCLEOTIDE SEQUENCE [LARGE SCALE GENOMIC DNA]</scope>
    <source>
        <strain evidence="2">ATCC MYA-3404 / T1</strain>
    </source>
</reference>
<dbReference type="KEGG" id="ctp:CTRG_00865"/>
<organism evidence="1 2">
    <name type="scientific">Candida tropicalis (strain ATCC MYA-3404 / T1)</name>
    <name type="common">Yeast</name>
    <dbReference type="NCBI Taxonomy" id="294747"/>
    <lineage>
        <taxon>Eukaryota</taxon>
        <taxon>Fungi</taxon>
        <taxon>Dikarya</taxon>
        <taxon>Ascomycota</taxon>
        <taxon>Saccharomycotina</taxon>
        <taxon>Pichiomycetes</taxon>
        <taxon>Debaryomycetaceae</taxon>
        <taxon>Candida/Lodderomyces clade</taxon>
        <taxon>Candida</taxon>
    </lineage>
</organism>
<name>C5M476_CANTT</name>
<dbReference type="GeneID" id="8297299"/>
<sequence length="352" mass="40826">MSLFPRNHTSKFLCVDKLNDQYIITGGLDQVIVYNIEDSNDFHEYELEGHIITDFCVDRREEMIIVFMASSTSFLPVMTIIDNKINEAKFNYLAFYDSVAIEMYKGNFFIATRYADERTQSINTSHNQIAMIYLDTDPENYKVVKQVNIIDHKNKAWITNMKFIKKSETLLVSTTSPNITLYSRILERIGIIDNNHLEFKEIGLESKFEQFPRIITEDEINQRTMIANETLGSISIFSNKKTSFQYLRSLHINKFAINSIIKNGVIADCYISDMICWEDLILIGIDDGTISIWCTKCSIKFAEVKFQRQELLIGKEIHNVRMVVVKSKCIAVNRYGEILSFDLSLLNHDHRV</sequence>
<evidence type="ECO:0000313" key="1">
    <source>
        <dbReference type="EMBL" id="EER36126.1"/>
    </source>
</evidence>
<accession>C5M476</accession>
<dbReference type="EMBL" id="GG692395">
    <property type="protein sequence ID" value="EER36126.1"/>
    <property type="molecule type" value="Genomic_DNA"/>
</dbReference>
<protein>
    <submittedName>
        <fullName evidence="1">Uncharacterized protein</fullName>
    </submittedName>
</protein>
<dbReference type="InterPro" id="IPR036322">
    <property type="entry name" value="WD40_repeat_dom_sf"/>
</dbReference>
<proteinExistence type="predicted"/>